<accession>A0A545ANK9</accession>
<evidence type="ECO:0000313" key="3">
    <source>
        <dbReference type="Proteomes" id="UP000317982"/>
    </source>
</evidence>
<comment type="caution">
    <text evidence="2">The sequence shown here is derived from an EMBL/GenBank/DDBJ whole genome shotgun (WGS) entry which is preliminary data.</text>
</comment>
<dbReference type="EMBL" id="VIRS01000015">
    <property type="protein sequence ID" value="TQS42934.1"/>
    <property type="molecule type" value="Genomic_DNA"/>
</dbReference>
<evidence type="ECO:0000256" key="1">
    <source>
        <dbReference type="SAM" id="Phobius"/>
    </source>
</evidence>
<name>A0A545ANK9_9ACTN</name>
<evidence type="ECO:0000313" key="2">
    <source>
        <dbReference type="EMBL" id="TQS42934.1"/>
    </source>
</evidence>
<reference evidence="2 3" key="1">
    <citation type="submission" date="2019-07" db="EMBL/GenBank/DDBJ databases">
        <title>Cryptosporangium phraense sp. nov., isolated from plant litter.</title>
        <authorList>
            <person name="Suriyachadkun C."/>
        </authorList>
    </citation>
    <scope>NUCLEOTIDE SEQUENCE [LARGE SCALE GENOMIC DNA]</scope>
    <source>
        <strain evidence="2 3">A-T 5661</strain>
    </source>
</reference>
<proteinExistence type="predicted"/>
<keyword evidence="1" id="KW-1133">Transmembrane helix</keyword>
<dbReference type="Proteomes" id="UP000317982">
    <property type="component" value="Unassembled WGS sequence"/>
</dbReference>
<feature type="transmembrane region" description="Helical" evidence="1">
    <location>
        <begin position="6"/>
        <end position="24"/>
    </location>
</feature>
<gene>
    <name evidence="2" type="ORF">FL583_21040</name>
</gene>
<protein>
    <submittedName>
        <fullName evidence="2">Uncharacterized protein</fullName>
    </submittedName>
</protein>
<dbReference type="RefSeq" id="WP_142706421.1">
    <property type="nucleotide sequence ID" value="NZ_VIRS01000015.1"/>
</dbReference>
<sequence>MGCASFLFFDLPSMTVMAIHRAFLGATGREVRPWNIWAYRGLGLLLLGVVVIVVATVAAGG</sequence>
<dbReference type="AlphaFoldDB" id="A0A545ANK9"/>
<organism evidence="2 3">
    <name type="scientific">Cryptosporangium phraense</name>
    <dbReference type="NCBI Taxonomy" id="2593070"/>
    <lineage>
        <taxon>Bacteria</taxon>
        <taxon>Bacillati</taxon>
        <taxon>Actinomycetota</taxon>
        <taxon>Actinomycetes</taxon>
        <taxon>Cryptosporangiales</taxon>
        <taxon>Cryptosporangiaceae</taxon>
        <taxon>Cryptosporangium</taxon>
    </lineage>
</organism>
<keyword evidence="1" id="KW-0472">Membrane</keyword>
<keyword evidence="1" id="KW-0812">Transmembrane</keyword>
<dbReference type="InParanoid" id="A0A545ANK9"/>
<keyword evidence="3" id="KW-1185">Reference proteome</keyword>
<feature type="transmembrane region" description="Helical" evidence="1">
    <location>
        <begin position="36"/>
        <end position="59"/>
    </location>
</feature>